<feature type="transmembrane region" description="Helical" evidence="1">
    <location>
        <begin position="61"/>
        <end position="82"/>
    </location>
</feature>
<organism evidence="2 3">
    <name type="scientific">Acrobeloides nanus</name>
    <dbReference type="NCBI Taxonomy" id="290746"/>
    <lineage>
        <taxon>Eukaryota</taxon>
        <taxon>Metazoa</taxon>
        <taxon>Ecdysozoa</taxon>
        <taxon>Nematoda</taxon>
        <taxon>Chromadorea</taxon>
        <taxon>Rhabditida</taxon>
        <taxon>Tylenchina</taxon>
        <taxon>Cephalobomorpha</taxon>
        <taxon>Cephaloboidea</taxon>
        <taxon>Cephalobidae</taxon>
        <taxon>Acrobeloides</taxon>
    </lineage>
</organism>
<feature type="transmembrane region" description="Helical" evidence="1">
    <location>
        <begin position="20"/>
        <end position="40"/>
    </location>
</feature>
<protein>
    <submittedName>
        <fullName evidence="3">Uncharacterized protein</fullName>
    </submittedName>
</protein>
<feature type="transmembrane region" description="Helical" evidence="1">
    <location>
        <begin position="88"/>
        <end position="107"/>
    </location>
</feature>
<dbReference type="AlphaFoldDB" id="A0A914DIH1"/>
<accession>A0A914DIH1</accession>
<evidence type="ECO:0000313" key="3">
    <source>
        <dbReference type="WBParaSite" id="ACRNAN_scaffold2611.g26604.t1"/>
    </source>
</evidence>
<name>A0A914DIH1_9BILA</name>
<feature type="transmembrane region" description="Helical" evidence="1">
    <location>
        <begin position="256"/>
        <end position="273"/>
    </location>
</feature>
<dbReference type="WBParaSite" id="ACRNAN_scaffold2611.g26604.t1">
    <property type="protein sequence ID" value="ACRNAN_scaffold2611.g26604.t1"/>
    <property type="gene ID" value="ACRNAN_scaffold2611.g26604"/>
</dbReference>
<keyword evidence="1" id="KW-0472">Membrane</keyword>
<dbReference type="Proteomes" id="UP000887540">
    <property type="component" value="Unplaced"/>
</dbReference>
<feature type="transmembrane region" description="Helical" evidence="1">
    <location>
        <begin position="138"/>
        <end position="156"/>
    </location>
</feature>
<evidence type="ECO:0000256" key="1">
    <source>
        <dbReference type="SAM" id="Phobius"/>
    </source>
</evidence>
<dbReference type="Gene3D" id="1.20.1070.10">
    <property type="entry name" value="Rhodopsin 7-helix transmembrane proteins"/>
    <property type="match status" value="1"/>
</dbReference>
<proteinExistence type="predicted"/>
<keyword evidence="1" id="KW-1133">Transmembrane helix</keyword>
<evidence type="ECO:0000313" key="2">
    <source>
        <dbReference type="Proteomes" id="UP000887540"/>
    </source>
</evidence>
<feature type="transmembrane region" description="Helical" evidence="1">
    <location>
        <begin position="180"/>
        <end position="201"/>
    </location>
</feature>
<reference evidence="3" key="1">
    <citation type="submission" date="2022-11" db="UniProtKB">
        <authorList>
            <consortium name="WormBaseParasite"/>
        </authorList>
    </citation>
    <scope>IDENTIFICATION</scope>
</reference>
<sequence>MSEVQPSAIVSTSNYGKITAIHIGTLLCEIVTIILNILLYRSWKYQKHYLKKECGAHIKAIVMFSIFCGLSSLPYQFLLLTYNNENCPILLLVVLALPRVFTVRFEICQYTSMALDRACATLSHPIYHKHIRTTSFKLSMGASLILSTVDSVLYLLHDQWDMTTKSCSLGSGASDISKNYSFAINMICLGVLIACSIFYIHDFFHTNRFSAQIAYKLAMLMLVSFALLFGVTNMISFAGRLTGIDFGSILGNYGDFLMQLNHVVVFFIFTCIVSPRKLNKITNVTISATSHNRNDGNSLTAQGRLPTAGSVRSATNTTTVAKSTTNTKVIATNSCI</sequence>
<feature type="transmembrane region" description="Helical" evidence="1">
    <location>
        <begin position="213"/>
        <end position="236"/>
    </location>
</feature>
<keyword evidence="2" id="KW-1185">Reference proteome</keyword>
<keyword evidence="1" id="KW-0812">Transmembrane</keyword>